<dbReference type="CDD" id="cd04301">
    <property type="entry name" value="NAT_SF"/>
    <property type="match status" value="1"/>
</dbReference>
<dbReference type="InterPro" id="IPR000182">
    <property type="entry name" value="GNAT_dom"/>
</dbReference>
<dbReference type="SUPFAM" id="SSF55729">
    <property type="entry name" value="Acyl-CoA N-acyltransferases (Nat)"/>
    <property type="match status" value="1"/>
</dbReference>
<dbReference type="Gene3D" id="3.40.630.30">
    <property type="match status" value="1"/>
</dbReference>
<proteinExistence type="predicted"/>
<evidence type="ECO:0000259" key="3">
    <source>
        <dbReference type="PROSITE" id="PS51186"/>
    </source>
</evidence>
<dbReference type="Proteomes" id="UP001248581">
    <property type="component" value="Chromosome"/>
</dbReference>
<sequence>MTIAIIKADYNNESHCKDLMFLLNAYAEDPMGGGAPLSDYTVQNLCNELRKRDNVFSLLCYVDDKPAAICNCVEGFSTFKAKPLLNIHDMGVVSEYRGLGLSHKLMDEVETIAVEMGCCKITLEVLEGNQVAKNSYIKFGFEGYELDPEMGKAMFWEKVL</sequence>
<reference evidence="5" key="1">
    <citation type="submission" date="2023-09" db="EMBL/GenBank/DDBJ databases">
        <authorList>
            <person name="Li S."/>
            <person name="Li X."/>
            <person name="Zhang C."/>
            <person name="Zhao Z."/>
        </authorList>
    </citation>
    <scope>NUCLEOTIDE SEQUENCE [LARGE SCALE GENOMIC DNA]</scope>
    <source>
        <strain evidence="5">SQ345</strain>
    </source>
</reference>
<feature type="domain" description="N-acetyltransferase" evidence="3">
    <location>
        <begin position="8"/>
        <end position="160"/>
    </location>
</feature>
<dbReference type="PROSITE" id="PS51186">
    <property type="entry name" value="GNAT"/>
    <property type="match status" value="1"/>
</dbReference>
<dbReference type="Pfam" id="PF00583">
    <property type="entry name" value="Acetyltransf_1"/>
    <property type="match status" value="1"/>
</dbReference>
<dbReference type="PANTHER" id="PTHR10545:SF29">
    <property type="entry name" value="GH14572P-RELATED"/>
    <property type="match status" value="1"/>
</dbReference>
<dbReference type="InterPro" id="IPR016181">
    <property type="entry name" value="Acyl_CoA_acyltransferase"/>
</dbReference>
<dbReference type="InterPro" id="IPR051016">
    <property type="entry name" value="Diverse_Substrate_AcTransf"/>
</dbReference>
<evidence type="ECO:0000313" key="5">
    <source>
        <dbReference type="Proteomes" id="UP001248581"/>
    </source>
</evidence>
<evidence type="ECO:0000256" key="2">
    <source>
        <dbReference type="ARBA" id="ARBA00023315"/>
    </source>
</evidence>
<accession>A0ABY9TET6</accession>
<evidence type="ECO:0000256" key="1">
    <source>
        <dbReference type="ARBA" id="ARBA00022679"/>
    </source>
</evidence>
<keyword evidence="5" id="KW-1185">Reference proteome</keyword>
<dbReference type="RefSeq" id="WP_348386469.1">
    <property type="nucleotide sequence ID" value="NZ_CP134146.1"/>
</dbReference>
<dbReference type="EMBL" id="CP134146">
    <property type="protein sequence ID" value="WNC67305.1"/>
    <property type="molecule type" value="Genomic_DNA"/>
</dbReference>
<dbReference type="PANTHER" id="PTHR10545">
    <property type="entry name" value="DIAMINE N-ACETYLTRANSFERASE"/>
    <property type="match status" value="1"/>
</dbReference>
<gene>
    <name evidence="4" type="ORF">RI845_12345</name>
</gene>
<organism evidence="4 5">
    <name type="scientific">Thalassotalea nanhaiensis</name>
    <dbReference type="NCBI Taxonomy" id="3065648"/>
    <lineage>
        <taxon>Bacteria</taxon>
        <taxon>Pseudomonadati</taxon>
        <taxon>Pseudomonadota</taxon>
        <taxon>Gammaproteobacteria</taxon>
        <taxon>Alteromonadales</taxon>
        <taxon>Colwelliaceae</taxon>
        <taxon>Thalassotalea</taxon>
    </lineage>
</organism>
<protein>
    <submittedName>
        <fullName evidence="4">GNAT family N-acetyltransferase</fullName>
    </submittedName>
</protein>
<evidence type="ECO:0000313" key="4">
    <source>
        <dbReference type="EMBL" id="WNC67305.1"/>
    </source>
</evidence>
<keyword evidence="1" id="KW-0808">Transferase</keyword>
<name>A0ABY9TET6_9GAMM</name>
<keyword evidence="2" id="KW-0012">Acyltransferase</keyword>